<dbReference type="EC" id="2.7.11.1" evidence="3"/>
<dbReference type="CDD" id="cd16971">
    <property type="entry name" value="Alpha_kinase_ChaK1_TRMP7"/>
    <property type="match status" value="1"/>
</dbReference>
<dbReference type="Pfam" id="PF00520">
    <property type="entry name" value="Ion_trans"/>
    <property type="match status" value="1"/>
</dbReference>
<evidence type="ECO:0000256" key="33">
    <source>
        <dbReference type="SAM" id="MobiDB-lite"/>
    </source>
</evidence>
<feature type="transmembrane region" description="Helical" evidence="34">
    <location>
        <begin position="958"/>
        <end position="977"/>
    </location>
</feature>
<dbReference type="GO" id="GO:0005634">
    <property type="term" value="C:nucleus"/>
    <property type="evidence" value="ECO:0007669"/>
    <property type="project" value="UniProtKB-SubCell"/>
</dbReference>
<feature type="compositionally biased region" description="Low complexity" evidence="33">
    <location>
        <begin position="542"/>
        <end position="555"/>
    </location>
</feature>
<evidence type="ECO:0000256" key="29">
    <source>
        <dbReference type="PIRSR" id="PIRSR629601-1"/>
    </source>
</evidence>
<dbReference type="PANTHER" id="PTHR13800:SF8">
    <property type="entry name" value="TRANSIENT RECEPTOR POTENTIAL CATION CHANNEL SUBFAMILY M MEMBER 7"/>
    <property type="match status" value="1"/>
</dbReference>
<feature type="binding site" evidence="30">
    <location>
        <position position="1790"/>
    </location>
    <ligand>
        <name>ADP</name>
        <dbReference type="ChEBI" id="CHEBI:456216"/>
    </ligand>
</feature>
<dbReference type="InterPro" id="IPR032415">
    <property type="entry name" value="TRPM_tetra"/>
</dbReference>
<organism evidence="36 37">
    <name type="scientific">Nothoprocta pentlandii</name>
    <dbReference type="NCBI Taxonomy" id="2585814"/>
    <lineage>
        <taxon>Eukaryota</taxon>
        <taxon>Metazoa</taxon>
        <taxon>Chordata</taxon>
        <taxon>Craniata</taxon>
        <taxon>Vertebrata</taxon>
        <taxon>Euteleostomi</taxon>
        <taxon>Archelosauria</taxon>
        <taxon>Archosauria</taxon>
        <taxon>Dinosauria</taxon>
        <taxon>Saurischia</taxon>
        <taxon>Theropoda</taxon>
        <taxon>Coelurosauria</taxon>
        <taxon>Aves</taxon>
        <taxon>Palaeognathae</taxon>
        <taxon>Tinamiformes</taxon>
        <taxon>Tinamidae</taxon>
        <taxon>Nothoprocta</taxon>
    </lineage>
</organism>
<gene>
    <name evidence="36" type="primary">Trpm7</name>
    <name evidence="36" type="ORF">NOTPEN_R01445</name>
</gene>
<dbReference type="InterPro" id="IPR057366">
    <property type="entry name" value="TRPM-like"/>
</dbReference>
<feature type="binding site" evidence="31">
    <location>
        <position position="1833"/>
    </location>
    <ligand>
        <name>Zn(2+)</name>
        <dbReference type="ChEBI" id="CHEBI:29105"/>
    </ligand>
</feature>
<keyword evidence="11 34" id="KW-0812">Transmembrane</keyword>
<evidence type="ECO:0000256" key="23">
    <source>
        <dbReference type="ARBA" id="ARBA00025760"/>
    </source>
</evidence>
<evidence type="ECO:0000256" key="17">
    <source>
        <dbReference type="ARBA" id="ARBA00022840"/>
    </source>
</evidence>
<dbReference type="PROSITE" id="PS51158">
    <property type="entry name" value="ALPHA_KINASE"/>
    <property type="match status" value="1"/>
</dbReference>
<comment type="catalytic activity">
    <reaction evidence="25">
        <text>Zn(2+)(in) = Zn(2+)(out)</text>
        <dbReference type="Rhea" id="RHEA:29351"/>
        <dbReference type="ChEBI" id="CHEBI:29105"/>
    </reaction>
</comment>
<reference evidence="36 37" key="1">
    <citation type="submission" date="2019-09" db="EMBL/GenBank/DDBJ databases">
        <title>Bird 10,000 Genomes (B10K) Project - Family phase.</title>
        <authorList>
            <person name="Zhang G."/>
        </authorList>
    </citation>
    <scope>NUCLEOTIDE SEQUENCE [LARGE SCALE GENOMIC DNA]</scope>
    <source>
        <strain evidence="36">B10K-MSB-04</strain>
    </source>
</reference>
<keyword evidence="20 34" id="KW-0472">Membrane</keyword>
<keyword evidence="21" id="KW-0539">Nucleus</keyword>
<dbReference type="SMART" id="SM00811">
    <property type="entry name" value="Alpha_kinase"/>
    <property type="match status" value="1"/>
</dbReference>
<dbReference type="InterPro" id="IPR050927">
    <property type="entry name" value="TRPM"/>
</dbReference>
<evidence type="ECO:0000256" key="22">
    <source>
        <dbReference type="ARBA" id="ARBA00023303"/>
    </source>
</evidence>
<comment type="similarity">
    <text evidence="23">In the C-terminal section; belongs to the protein kinase superfamily. Alpha-type protein kinase family. ALPK subfamily.</text>
</comment>
<accession>A0A7K6ZFA1</accession>
<dbReference type="EMBL" id="VZSG01000029">
    <property type="protein sequence ID" value="NWX82608.1"/>
    <property type="molecule type" value="Genomic_DNA"/>
</dbReference>
<keyword evidence="7" id="KW-0597">Phosphoprotein</keyword>
<keyword evidence="37" id="KW-1185">Reference proteome</keyword>
<dbReference type="InterPro" id="IPR011009">
    <property type="entry name" value="Kinase-like_dom_sf"/>
</dbReference>
<keyword evidence="5" id="KW-1003">Cell membrane</keyword>
<keyword evidence="12 31" id="KW-0479">Metal-binding</keyword>
<feature type="binding site" evidence="30">
    <location>
        <begin position="1815"/>
        <end position="1821"/>
    </location>
    <ligand>
        <name>ADP</name>
        <dbReference type="ChEBI" id="CHEBI:456216"/>
    </ligand>
</feature>
<feature type="domain" description="Alpha-type protein kinase" evidence="35">
    <location>
        <begin position="1615"/>
        <end position="1845"/>
    </location>
</feature>
<dbReference type="Pfam" id="PF25508">
    <property type="entry name" value="TRPM2"/>
    <property type="match status" value="2"/>
</dbReference>
<evidence type="ECO:0000259" key="35">
    <source>
        <dbReference type="PROSITE" id="PS51158"/>
    </source>
</evidence>
<feature type="transmembrane region" description="Helical" evidence="34">
    <location>
        <begin position="759"/>
        <end position="777"/>
    </location>
</feature>
<keyword evidence="4" id="KW-0813">Transport</keyword>
<evidence type="ECO:0000256" key="32">
    <source>
        <dbReference type="SAM" id="Coils"/>
    </source>
</evidence>
<dbReference type="GO" id="GO:0004674">
    <property type="term" value="F:protein serine/threonine kinase activity"/>
    <property type="evidence" value="ECO:0007669"/>
    <property type="project" value="UniProtKB-KW"/>
</dbReference>
<dbReference type="SUPFAM" id="SSF56112">
    <property type="entry name" value="Protein kinase-like (PK-like)"/>
    <property type="match status" value="1"/>
</dbReference>
<feature type="binding site" evidence="31">
    <location>
        <position position="1774"/>
    </location>
    <ligand>
        <name>Zn(2+)</name>
        <dbReference type="ChEBI" id="CHEBI:29105"/>
    </ligand>
</feature>
<evidence type="ECO:0000256" key="24">
    <source>
        <dbReference type="ARBA" id="ARBA00034269"/>
    </source>
</evidence>
<dbReference type="Pfam" id="PF18139">
    <property type="entry name" value="LSDAT_euk"/>
    <property type="match status" value="1"/>
</dbReference>
<comment type="catalytic activity">
    <reaction evidence="26">
        <text>Ca(2+)(in) = Ca(2+)(out)</text>
        <dbReference type="Rhea" id="RHEA:29671"/>
        <dbReference type="ChEBI" id="CHEBI:29108"/>
    </reaction>
</comment>
<feature type="binding site" evidence="30">
    <location>
        <position position="1645"/>
    </location>
    <ligand>
        <name>ADP</name>
        <dbReference type="ChEBI" id="CHEBI:456216"/>
    </ligand>
</feature>
<feature type="transmembrane region" description="Helical" evidence="34">
    <location>
        <begin position="989"/>
        <end position="1015"/>
    </location>
</feature>
<evidence type="ECO:0000256" key="14">
    <source>
        <dbReference type="ARBA" id="ARBA00022777"/>
    </source>
</evidence>
<evidence type="ECO:0000256" key="5">
    <source>
        <dbReference type="ARBA" id="ARBA00022475"/>
    </source>
</evidence>
<name>A0A7K6ZFA1_9AVES</name>
<dbReference type="GO" id="GO:0055080">
    <property type="term" value="P:monoatomic cation homeostasis"/>
    <property type="evidence" value="ECO:0007669"/>
    <property type="project" value="TreeGrafter"/>
</dbReference>
<keyword evidence="15 31" id="KW-0862">Zinc</keyword>
<evidence type="ECO:0000313" key="37">
    <source>
        <dbReference type="Proteomes" id="UP000538817"/>
    </source>
</evidence>
<evidence type="ECO:0000256" key="20">
    <source>
        <dbReference type="ARBA" id="ARBA00023136"/>
    </source>
</evidence>
<evidence type="ECO:0000256" key="30">
    <source>
        <dbReference type="PIRSR" id="PIRSR629601-2"/>
    </source>
</evidence>
<keyword evidence="19" id="KW-0406">Ion transport</keyword>
<evidence type="ECO:0000256" key="4">
    <source>
        <dbReference type="ARBA" id="ARBA00022448"/>
    </source>
</evidence>
<evidence type="ECO:0000256" key="26">
    <source>
        <dbReference type="ARBA" id="ARBA00036634"/>
    </source>
</evidence>
<feature type="non-terminal residue" evidence="36">
    <location>
        <position position="1886"/>
    </location>
</feature>
<evidence type="ECO:0000256" key="12">
    <source>
        <dbReference type="ARBA" id="ARBA00022723"/>
    </source>
</evidence>
<dbReference type="FunFam" id="1.20.5.1010:FF:000002">
    <property type="entry name" value="Transient receptor potential cation channel subfamily M member 7"/>
    <property type="match status" value="1"/>
</dbReference>
<evidence type="ECO:0000256" key="6">
    <source>
        <dbReference type="ARBA" id="ARBA00022527"/>
    </source>
</evidence>
<dbReference type="InterPro" id="IPR004166">
    <property type="entry name" value="a-kinase_dom"/>
</dbReference>
<dbReference type="Proteomes" id="UP000538817">
    <property type="component" value="Unassembled WGS sequence"/>
</dbReference>
<evidence type="ECO:0000256" key="16">
    <source>
        <dbReference type="ARBA" id="ARBA00022837"/>
    </source>
</evidence>
<feature type="compositionally biased region" description="Basic and acidic residues" evidence="33">
    <location>
        <begin position="561"/>
        <end position="574"/>
    </location>
</feature>
<feature type="binding site" evidence="31">
    <location>
        <position position="1837"/>
    </location>
    <ligand>
        <name>Zn(2+)</name>
        <dbReference type="ChEBI" id="CHEBI:29105"/>
    </ligand>
</feature>
<evidence type="ECO:0000256" key="27">
    <source>
        <dbReference type="ARBA" id="ARBA00047899"/>
    </source>
</evidence>
<feature type="transmembrane region" description="Helical" evidence="34">
    <location>
        <begin position="924"/>
        <end position="946"/>
    </location>
</feature>
<keyword evidence="32" id="KW-0175">Coiled coil</keyword>
<dbReference type="GO" id="GO:0051262">
    <property type="term" value="P:protein tetramerization"/>
    <property type="evidence" value="ECO:0007669"/>
    <property type="project" value="InterPro"/>
</dbReference>
<keyword evidence="22" id="KW-0407">Ion channel</keyword>
<dbReference type="Gene3D" id="3.20.200.10">
    <property type="entry name" value="MHCK/EF2 kinase"/>
    <property type="match status" value="1"/>
</dbReference>
<dbReference type="Gene3D" id="3.30.200.20">
    <property type="entry name" value="Phosphorylase Kinase, domain 1"/>
    <property type="match status" value="1"/>
</dbReference>
<feature type="non-terminal residue" evidence="36">
    <location>
        <position position="1"/>
    </location>
</feature>
<dbReference type="GO" id="GO:0046872">
    <property type="term" value="F:metal ion binding"/>
    <property type="evidence" value="ECO:0007669"/>
    <property type="project" value="UniProtKB-KW"/>
</dbReference>
<dbReference type="InterPro" id="IPR037162">
    <property type="entry name" value="TRPM_tetra_sf"/>
</dbReference>
<comment type="catalytic activity">
    <reaction evidence="28">
        <text>L-seryl-[protein] + ATP = O-phospho-L-seryl-[protein] + ADP + H(+)</text>
        <dbReference type="Rhea" id="RHEA:17989"/>
        <dbReference type="Rhea" id="RHEA-COMP:9863"/>
        <dbReference type="Rhea" id="RHEA-COMP:11604"/>
        <dbReference type="ChEBI" id="CHEBI:15378"/>
        <dbReference type="ChEBI" id="CHEBI:29999"/>
        <dbReference type="ChEBI" id="CHEBI:30616"/>
        <dbReference type="ChEBI" id="CHEBI:83421"/>
        <dbReference type="ChEBI" id="CHEBI:456216"/>
        <dbReference type="EC" id="2.7.11.1"/>
    </reaction>
</comment>
<evidence type="ECO:0000256" key="19">
    <source>
        <dbReference type="ARBA" id="ARBA00023065"/>
    </source>
</evidence>
<evidence type="ECO:0000256" key="7">
    <source>
        <dbReference type="ARBA" id="ARBA00022553"/>
    </source>
</evidence>
<feature type="coiled-coil region" evidence="32">
    <location>
        <begin position="1454"/>
        <end position="1484"/>
    </location>
</feature>
<evidence type="ECO:0000256" key="9">
    <source>
        <dbReference type="ARBA" id="ARBA00022673"/>
    </source>
</evidence>
<keyword evidence="8" id="KW-0109">Calcium transport</keyword>
<evidence type="ECO:0000256" key="25">
    <source>
        <dbReference type="ARBA" id="ARBA00034634"/>
    </source>
</evidence>
<dbReference type="InterPro" id="IPR029601">
    <property type="entry name" value="TRPM7_a-kinase_dom"/>
</dbReference>
<keyword evidence="16" id="KW-0106">Calcium</keyword>
<feature type="binding site" evidence="30">
    <location>
        <position position="1669"/>
    </location>
    <ligand>
        <name>ADP</name>
        <dbReference type="ChEBI" id="CHEBI:456216"/>
    </ligand>
</feature>
<feature type="binding site" evidence="31">
    <location>
        <position position="1831"/>
    </location>
    <ligand>
        <name>Zn(2+)</name>
        <dbReference type="ChEBI" id="CHEBI:29105"/>
    </ligand>
</feature>
<sequence>QSQKSWIENTFTKRECVYIIPSSKDPHRCLPGCQICQQLVRCCCGRLVRQHACFTASLAMKYSDVKLGENYNNQEVEEWSVEKHTEQTPTDAYGVINFQGGSHSYRAKYVRLSYDTKPEAILQLMLKEWQMELPKLVISVHGGMQKFELHPRIKQLLGKGLIKAAVTTGAWIITGGVNTGVAKHVGDALREHASRSSRKICTIGIAPWGVIENRNDLVGRDVVAPYQTLLNPLSKLNVLNNLHSHFILVDDGTVGKYGAEVKLRRELEKTINLQRIHARIGQGVPVVALVFEGGPNVILTVLDFLQESPPVPVVVCEGTGRAADILAYVHKQTEEGGNVPEGAESEIISTIKKTFNFGQSEAVHLFQTLLECMKKKELITVFHIGSDEHQDIDVAILTALLKGTNASAFDQLVLTLAWDRVDIAKNHVFVYGQQWLVGSLEQAMLDALVMDRVAFVKLLIENGVSMHKFLTIPRLEELYNTKQGPTNPTLFHLVRDVKQGNLPPGYKINLIDVGLVIEYLMGGTYRCTYTRKRFRAIYNSLSGNNRRSGRNPSNNTPQMCKSHEPFGNRADKKEKVRHNHFIKTAQPYKPKIDTGAEEGKKKRTKDEIVDIDDPETRRFPYPLNELLLWAVLMKRQKMALFFWQHGEESMAKALVACKVYRSMAYEAKQSDLVDDTSEELKQYSNEFGQLAVELLEQSFRQDETMAMKLLTYELKNWSNSTCLKLAVSSRLRPFVAHTCTQMLLSDMWMGRLNMRKNSWYKVILSILLPPAILLLEYKTKAEMSHIPQSQDAHQMAMDDSENNFQNAADEIPMEVFKEVRILDTASEKHDMETPAKPKKLPITQKFYAFYHAPIVKFWFNTLAYLGFLMLYTFVVLVKMEELPSVQEWIVIAYIFTSAIEKIREIFMSEAGKINQKIKVWFSDYFNISDTVAIVTFFIGFALRFGAKGSFGENTYKENYVFVAGRITYCLNIIFWYVRLLDFLAVNQQAGPYVMMIGKMVANMFYIVVIMALVLLSFGVPRKAILYPNEAPSWTLARDIVFHPYWMIFGEVYAYEIDVCAKNSDEKVTHLCGPGTWLTPFLQAVYLFVQYIIMVNLLIAFFNNVYLQVKAISNIVWKYQRYHFIMAYHEKPVLPPPLIILSHMASLFCCICKRRKKDKTSDGPKLFLTEEDQKKLHDFEELCVEMYFNEKDDKFHSGSEERIRVTFERVEQMCIQIKEVGDRVNYIKRSLQSLDSQIGHLQDLSALTVDTLKTLTAQKASEASKVHNEITRELSISKHLAQNLIDDGSLRSSVWKKHSIGNVFGTLPQGGLERNNALLCNISIRDDREGQLKTIGQELAPAHRREEINFQEAGSSGSALFPNVVSPPELRQRIQAAEISKSSSRSKKLGNSSNSMPHVTSPTAKFFVSTPSRPSCKSQLDSSIKHEETVCSKATEGDNNVEFGAFVGHRDSMELQRFKEAANRIKEKSADIEEQQEDFKKAILEGIETTRLQGLQTDSSLRQSSSCGGFTDYPLNPLVVHSEDLYNKSSRASSEDTQQIDSKAALLTVADCLSLISRCLSGIASPFKPIMDINYYYSAVERNNLMRLSQSIPFTPVPPRGEPVTVYRLEESSPNILNNSMSSWSQLGLCAKIEFLSKEEMGGGLRRALKVVCTWSEYDILKSGHLYIIKSFLPEVVNTWSSIYKEDTVLHLCLREIQQQRAAQKLTFAFNQMKPKSIPYSPRFLEVFLLYCHSAGQWFAVEECMTGEFRKYNNNNGDEIIPTNMLEEVMLAFSHWTYEYTRGELLVLDLQGVGENLTDPSVIKAGEKRSYDMVFGPANLGEDAIKNFRAKHHCNSCCRKLKLPDLKRNDYTPDKIIFPQDDSPELTIQPGSCTKESDSANSIRLML</sequence>
<comment type="caution">
    <text evidence="36">The sequence shown here is derived from an EMBL/GenBank/DDBJ whole genome shotgun (WGS) entry which is preliminary data.</text>
</comment>
<proteinExistence type="inferred from homology"/>
<evidence type="ECO:0000256" key="8">
    <source>
        <dbReference type="ARBA" id="ARBA00022568"/>
    </source>
</evidence>
<feature type="compositionally biased region" description="Polar residues" evidence="33">
    <location>
        <begin position="1395"/>
        <end position="1410"/>
    </location>
</feature>
<evidence type="ECO:0000256" key="13">
    <source>
        <dbReference type="ARBA" id="ARBA00022741"/>
    </source>
</evidence>
<evidence type="ECO:0000256" key="2">
    <source>
        <dbReference type="ARBA" id="ARBA00004651"/>
    </source>
</evidence>
<feature type="transmembrane region" description="Helical" evidence="34">
    <location>
        <begin position="857"/>
        <end position="877"/>
    </location>
</feature>
<evidence type="ECO:0000256" key="11">
    <source>
        <dbReference type="ARBA" id="ARBA00022692"/>
    </source>
</evidence>
<dbReference type="FunFam" id="3.20.200.10:FF:000001">
    <property type="entry name" value="Transient receptor potential cation channel, subfamily M, member 7"/>
    <property type="match status" value="1"/>
</dbReference>
<evidence type="ECO:0000256" key="15">
    <source>
        <dbReference type="ARBA" id="ARBA00022833"/>
    </source>
</evidence>
<evidence type="ECO:0000256" key="1">
    <source>
        <dbReference type="ARBA" id="ARBA00004123"/>
    </source>
</evidence>
<evidence type="ECO:0000256" key="31">
    <source>
        <dbReference type="PIRSR" id="PIRSR629601-3"/>
    </source>
</evidence>
<dbReference type="Pfam" id="PF16519">
    <property type="entry name" value="TRPM_tetra"/>
    <property type="match status" value="1"/>
</dbReference>
<dbReference type="FunFam" id="3.30.200.20:FF:000129">
    <property type="entry name" value="Transient receptor potential cation channel, subfamily M, member 7"/>
    <property type="match status" value="1"/>
</dbReference>
<dbReference type="GO" id="GO:0005262">
    <property type="term" value="F:calcium channel activity"/>
    <property type="evidence" value="ECO:0007669"/>
    <property type="project" value="UniProtKB-KW"/>
</dbReference>
<feature type="region of interest" description="Disordered" evidence="33">
    <location>
        <begin position="1376"/>
        <end position="1410"/>
    </location>
</feature>
<comment type="catalytic activity">
    <reaction evidence="24">
        <text>Mg(2+)(in) = Mg(2+)(out)</text>
        <dbReference type="Rhea" id="RHEA:29827"/>
        <dbReference type="ChEBI" id="CHEBI:18420"/>
    </reaction>
</comment>
<feature type="binding site" evidence="30">
    <location>
        <position position="1741"/>
    </location>
    <ligand>
        <name>ADP</name>
        <dbReference type="ChEBI" id="CHEBI:456216"/>
    </ligand>
</feature>
<evidence type="ECO:0000256" key="34">
    <source>
        <dbReference type="SAM" id="Phobius"/>
    </source>
</evidence>
<keyword evidence="6" id="KW-0723">Serine/threonine-protein kinase</keyword>
<dbReference type="InterPro" id="IPR041491">
    <property type="entry name" value="TRPM_SLOG"/>
</dbReference>
<keyword evidence="17 30" id="KW-0067">ATP-binding</keyword>
<evidence type="ECO:0000313" key="36">
    <source>
        <dbReference type="EMBL" id="NWX82608.1"/>
    </source>
</evidence>
<feature type="active site" description="Proton acceptor" evidence="29">
    <location>
        <position position="1788"/>
    </location>
</feature>
<keyword evidence="10" id="KW-0808">Transferase</keyword>
<evidence type="ECO:0000256" key="3">
    <source>
        <dbReference type="ARBA" id="ARBA00012513"/>
    </source>
</evidence>
<dbReference type="GO" id="GO:0005524">
    <property type="term" value="F:ATP binding"/>
    <property type="evidence" value="ECO:0007669"/>
    <property type="project" value="UniProtKB-KW"/>
</dbReference>
<protein>
    <recommendedName>
        <fullName evidence="3">non-specific serine/threonine protein kinase</fullName>
        <ecNumber evidence="3">2.7.11.1</ecNumber>
    </recommendedName>
</protein>
<comment type="subcellular location">
    <subcellularLocation>
        <location evidence="2">Cell membrane</location>
        <topology evidence="2">Multi-pass membrane protein</topology>
    </subcellularLocation>
    <subcellularLocation>
        <location evidence="1">Nucleus</location>
    </subcellularLocation>
</comment>
<keyword evidence="13 30" id="KW-0547">Nucleotide-binding</keyword>
<evidence type="ECO:0000256" key="28">
    <source>
        <dbReference type="ARBA" id="ARBA00048679"/>
    </source>
</evidence>
<feature type="binding site" evidence="30">
    <location>
        <position position="1798"/>
    </location>
    <ligand>
        <name>ADP</name>
        <dbReference type="ChEBI" id="CHEBI:456216"/>
    </ligand>
</feature>
<comment type="cofactor">
    <cofactor evidence="31">
        <name>Zn(2+)</name>
        <dbReference type="ChEBI" id="CHEBI:29105"/>
    </cofactor>
    <text evidence="31">Binds 1 zinc ion per subunit.</text>
</comment>
<feature type="transmembrane region" description="Helical" evidence="34">
    <location>
        <begin position="1083"/>
        <end position="1101"/>
    </location>
</feature>
<keyword evidence="9" id="KW-0107">Calcium channel</keyword>
<evidence type="ECO:0000256" key="21">
    <source>
        <dbReference type="ARBA" id="ARBA00023242"/>
    </source>
</evidence>
<dbReference type="InterPro" id="IPR005821">
    <property type="entry name" value="Ion_trans_dom"/>
</dbReference>
<feature type="region of interest" description="Disordered" evidence="33">
    <location>
        <begin position="542"/>
        <end position="574"/>
    </location>
</feature>
<dbReference type="Gene3D" id="1.20.5.1010">
    <property type="entry name" value="TRPM, tetramerisation domain"/>
    <property type="match status" value="1"/>
</dbReference>
<dbReference type="GO" id="GO:0005886">
    <property type="term" value="C:plasma membrane"/>
    <property type="evidence" value="ECO:0007669"/>
    <property type="project" value="UniProtKB-SubCell"/>
</dbReference>
<comment type="catalytic activity">
    <reaction evidence="27">
        <text>L-threonyl-[protein] + ATP = O-phospho-L-threonyl-[protein] + ADP + H(+)</text>
        <dbReference type="Rhea" id="RHEA:46608"/>
        <dbReference type="Rhea" id="RHEA-COMP:11060"/>
        <dbReference type="Rhea" id="RHEA-COMP:11605"/>
        <dbReference type="ChEBI" id="CHEBI:15378"/>
        <dbReference type="ChEBI" id="CHEBI:30013"/>
        <dbReference type="ChEBI" id="CHEBI:30616"/>
        <dbReference type="ChEBI" id="CHEBI:61977"/>
        <dbReference type="ChEBI" id="CHEBI:456216"/>
        <dbReference type="EC" id="2.7.11.1"/>
    </reaction>
</comment>
<dbReference type="Pfam" id="PF02816">
    <property type="entry name" value="Alpha_kinase"/>
    <property type="match status" value="1"/>
</dbReference>
<dbReference type="PANTHER" id="PTHR13800">
    <property type="entry name" value="TRANSIENT RECEPTOR POTENTIAL CATION CHANNEL, SUBFAMILY M, MEMBER 6"/>
    <property type="match status" value="1"/>
</dbReference>
<evidence type="ECO:0000256" key="18">
    <source>
        <dbReference type="ARBA" id="ARBA00022989"/>
    </source>
</evidence>
<keyword evidence="14" id="KW-0418">Kinase</keyword>
<evidence type="ECO:0000256" key="10">
    <source>
        <dbReference type="ARBA" id="ARBA00022679"/>
    </source>
</evidence>
<keyword evidence="18 34" id="KW-1133">Transmembrane helix</keyword>